<evidence type="ECO:0000256" key="3">
    <source>
        <dbReference type="ARBA" id="ARBA00023163"/>
    </source>
</evidence>
<evidence type="ECO:0000313" key="6">
    <source>
        <dbReference type="Proteomes" id="UP000183385"/>
    </source>
</evidence>
<dbReference type="PRINTS" id="PR00032">
    <property type="entry name" value="HTHARAC"/>
</dbReference>
<name>A0AAQ1KF02_9PSED</name>
<dbReference type="Pfam" id="PF12625">
    <property type="entry name" value="Arabinose_bd"/>
    <property type="match status" value="1"/>
</dbReference>
<reference evidence="5 6" key="1">
    <citation type="submission" date="2016-10" db="EMBL/GenBank/DDBJ databases">
        <authorList>
            <person name="Varghese N."/>
            <person name="Submissions S."/>
        </authorList>
    </citation>
    <scope>NUCLEOTIDE SEQUENCE [LARGE SCALE GENOMIC DNA]</scope>
    <source>
        <strain evidence="5 6">LMG 18378</strain>
    </source>
</reference>
<dbReference type="Gene3D" id="1.10.10.60">
    <property type="entry name" value="Homeodomain-like"/>
    <property type="match status" value="1"/>
</dbReference>
<dbReference type="SUPFAM" id="SSF46689">
    <property type="entry name" value="Homeodomain-like"/>
    <property type="match status" value="1"/>
</dbReference>
<dbReference type="GO" id="GO:0003700">
    <property type="term" value="F:DNA-binding transcription factor activity"/>
    <property type="evidence" value="ECO:0007669"/>
    <property type="project" value="InterPro"/>
</dbReference>
<evidence type="ECO:0000259" key="4">
    <source>
        <dbReference type="PROSITE" id="PS01124"/>
    </source>
</evidence>
<comment type="caution">
    <text evidence="5">The sequence shown here is derived from an EMBL/GenBank/DDBJ whole genome shotgun (WGS) entry which is preliminary data.</text>
</comment>
<dbReference type="SMART" id="SM00342">
    <property type="entry name" value="HTH_ARAC"/>
    <property type="match status" value="1"/>
</dbReference>
<dbReference type="AlphaFoldDB" id="A0AAQ1KF02"/>
<dbReference type="PROSITE" id="PS01124">
    <property type="entry name" value="HTH_ARAC_FAMILY_2"/>
    <property type="match status" value="1"/>
</dbReference>
<gene>
    <name evidence="5" type="ORF">SAMN05216577_10836</name>
</gene>
<evidence type="ECO:0000256" key="2">
    <source>
        <dbReference type="ARBA" id="ARBA00023125"/>
    </source>
</evidence>
<evidence type="ECO:0000313" key="5">
    <source>
        <dbReference type="EMBL" id="SFC61596.1"/>
    </source>
</evidence>
<dbReference type="InterPro" id="IPR009057">
    <property type="entry name" value="Homeodomain-like_sf"/>
</dbReference>
<keyword evidence="1" id="KW-0805">Transcription regulation</keyword>
<accession>A0AAQ1KF02</accession>
<dbReference type="InterPro" id="IPR032687">
    <property type="entry name" value="AraC-type_N"/>
</dbReference>
<evidence type="ECO:0000256" key="1">
    <source>
        <dbReference type="ARBA" id="ARBA00023015"/>
    </source>
</evidence>
<dbReference type="InterPro" id="IPR018060">
    <property type="entry name" value="HTH_AraC"/>
</dbReference>
<keyword evidence="2 5" id="KW-0238">DNA-binding</keyword>
<dbReference type="EMBL" id="FOLS01000008">
    <property type="protein sequence ID" value="SFC61596.1"/>
    <property type="molecule type" value="Genomic_DNA"/>
</dbReference>
<protein>
    <submittedName>
        <fullName evidence="5">AraC-type DNA-binding protein</fullName>
    </submittedName>
</protein>
<dbReference type="RefSeq" id="WP_074979463.1">
    <property type="nucleotide sequence ID" value="NZ_FOLS01000008.1"/>
</dbReference>
<feature type="domain" description="HTH araC/xylS-type" evidence="4">
    <location>
        <begin position="248"/>
        <end position="346"/>
    </location>
</feature>
<dbReference type="InterPro" id="IPR020449">
    <property type="entry name" value="Tscrpt_reg_AraC-type_HTH"/>
</dbReference>
<keyword evidence="3" id="KW-0804">Transcription</keyword>
<proteinExistence type="predicted"/>
<dbReference type="GO" id="GO:0005829">
    <property type="term" value="C:cytosol"/>
    <property type="evidence" value="ECO:0007669"/>
    <property type="project" value="TreeGrafter"/>
</dbReference>
<dbReference type="Pfam" id="PF12833">
    <property type="entry name" value="HTH_18"/>
    <property type="match status" value="1"/>
</dbReference>
<organism evidence="5 6">
    <name type="scientific">Pseudomonas citronellolis</name>
    <dbReference type="NCBI Taxonomy" id="53408"/>
    <lineage>
        <taxon>Bacteria</taxon>
        <taxon>Pseudomonadati</taxon>
        <taxon>Pseudomonadota</taxon>
        <taxon>Gammaproteobacteria</taxon>
        <taxon>Pseudomonadales</taxon>
        <taxon>Pseudomonadaceae</taxon>
        <taxon>Pseudomonas</taxon>
    </lineage>
</organism>
<dbReference type="PANTHER" id="PTHR47894:SF1">
    <property type="entry name" value="HTH-TYPE TRANSCRIPTIONAL REGULATOR VQSM"/>
    <property type="match status" value="1"/>
</dbReference>
<dbReference type="Proteomes" id="UP000183385">
    <property type="component" value="Unassembled WGS sequence"/>
</dbReference>
<sequence>MMKPALGPEEQTATPRRRDSVAAYFVKAALHRLADRPQRAAELLAQAGIEPHWLDEPLHRVPAEAVTRLWLLLTEELGDEFFAFDSAGLPRGAFAMVCRSVLHEPDLGRALRQCLAGFNLFLRDIRAHLELRGNRAAIVLHTRIDDATLRCVAEEIYLSMVIGVACWLVGRRINPDRARFGHPQPPHGAEPLLWGPWIRFDADHTELEFNAQQLALPVIRNFASLKQFLRQAPEGVVVCFRNRSGLSAKVYRRLKAGGDLDWPSQAQMAAQLALSESAFRRQLEREGFSYQMIKHEVRRALAFECLDDASLSIAEIAARCGFQEPSAFHRAFRQWTGMSPGRYRTARAQGGG</sequence>
<dbReference type="PANTHER" id="PTHR47894">
    <property type="entry name" value="HTH-TYPE TRANSCRIPTIONAL REGULATOR GADX"/>
    <property type="match status" value="1"/>
</dbReference>
<keyword evidence="6" id="KW-1185">Reference proteome</keyword>
<dbReference type="GO" id="GO:0000976">
    <property type="term" value="F:transcription cis-regulatory region binding"/>
    <property type="evidence" value="ECO:0007669"/>
    <property type="project" value="TreeGrafter"/>
</dbReference>